<gene>
    <name evidence="4" type="ORF">LY89DRAFT_687795</name>
</gene>
<dbReference type="Gene3D" id="3.40.50.720">
    <property type="entry name" value="NAD(P)-binding Rossmann-like Domain"/>
    <property type="match status" value="1"/>
</dbReference>
<evidence type="ECO:0000313" key="5">
    <source>
        <dbReference type="Proteomes" id="UP000070700"/>
    </source>
</evidence>
<dbReference type="InterPro" id="IPR036291">
    <property type="entry name" value="NAD(P)-bd_dom_sf"/>
</dbReference>
<dbReference type="PANTHER" id="PTHR43245">
    <property type="entry name" value="BIFUNCTIONAL POLYMYXIN RESISTANCE PROTEIN ARNA"/>
    <property type="match status" value="1"/>
</dbReference>
<feature type="domain" description="3-beta hydroxysteroid dehydrogenase/isomerase" evidence="3">
    <location>
        <begin position="13"/>
        <end position="278"/>
    </location>
</feature>
<dbReference type="InterPro" id="IPR002225">
    <property type="entry name" value="3Beta_OHSteriod_DH/Estase"/>
</dbReference>
<protein>
    <submittedName>
        <fullName evidence="4">NAD(P)-binding protein</fullName>
    </submittedName>
</protein>
<organism evidence="4 5">
    <name type="scientific">Mollisia scopiformis</name>
    <name type="common">Conifer needle endophyte fungus</name>
    <name type="synonym">Phialocephala scopiformis</name>
    <dbReference type="NCBI Taxonomy" id="149040"/>
    <lineage>
        <taxon>Eukaryota</taxon>
        <taxon>Fungi</taxon>
        <taxon>Dikarya</taxon>
        <taxon>Ascomycota</taxon>
        <taxon>Pezizomycotina</taxon>
        <taxon>Leotiomycetes</taxon>
        <taxon>Helotiales</taxon>
        <taxon>Mollisiaceae</taxon>
        <taxon>Mollisia</taxon>
    </lineage>
</organism>
<dbReference type="OrthoDB" id="10058185at2759"/>
<dbReference type="PANTHER" id="PTHR43245:SF51">
    <property type="entry name" value="SHORT CHAIN DEHYDROGENASE_REDUCTASE FAMILY 42E, MEMBER 2"/>
    <property type="match status" value="1"/>
</dbReference>
<keyword evidence="5" id="KW-1185">Reference proteome</keyword>
<dbReference type="GO" id="GO:0016616">
    <property type="term" value="F:oxidoreductase activity, acting on the CH-OH group of donors, NAD or NADP as acceptor"/>
    <property type="evidence" value="ECO:0007669"/>
    <property type="project" value="InterPro"/>
</dbReference>
<dbReference type="EMBL" id="KQ947423">
    <property type="protein sequence ID" value="KUJ12850.1"/>
    <property type="molecule type" value="Genomic_DNA"/>
</dbReference>
<dbReference type="GeneID" id="28825306"/>
<dbReference type="AlphaFoldDB" id="A0A194WY40"/>
<dbReference type="GO" id="GO:0006694">
    <property type="term" value="P:steroid biosynthetic process"/>
    <property type="evidence" value="ECO:0007669"/>
    <property type="project" value="InterPro"/>
</dbReference>
<reference evidence="4 5" key="1">
    <citation type="submission" date="2015-10" db="EMBL/GenBank/DDBJ databases">
        <title>Full genome of DAOMC 229536 Phialocephala scopiformis, a fungal endophyte of spruce producing the potent anti-insectan compound rugulosin.</title>
        <authorList>
            <consortium name="DOE Joint Genome Institute"/>
            <person name="Walker A.K."/>
            <person name="Frasz S.L."/>
            <person name="Seifert K.A."/>
            <person name="Miller J.D."/>
            <person name="Mondo S.J."/>
            <person name="Labutti K."/>
            <person name="Lipzen A."/>
            <person name="Dockter R."/>
            <person name="Kennedy M."/>
            <person name="Grigoriev I.V."/>
            <person name="Spatafora J.W."/>
        </authorList>
    </citation>
    <scope>NUCLEOTIDE SEQUENCE [LARGE SCALE GENOMIC DNA]</scope>
    <source>
        <strain evidence="4 5">CBS 120377</strain>
    </source>
</reference>
<comment type="similarity">
    <text evidence="1">Belongs to the 3-beta-HSD family.</text>
</comment>
<name>A0A194WY40_MOLSC</name>
<dbReference type="SUPFAM" id="SSF51735">
    <property type="entry name" value="NAD(P)-binding Rossmann-fold domains"/>
    <property type="match status" value="1"/>
</dbReference>
<dbReference type="InterPro" id="IPR050177">
    <property type="entry name" value="Lipid_A_modif_metabolic_enz"/>
</dbReference>
<dbReference type="RefSeq" id="XP_018067205.1">
    <property type="nucleotide sequence ID" value="XM_018215580.1"/>
</dbReference>
<proteinExistence type="inferred from homology"/>
<dbReference type="Pfam" id="PF01073">
    <property type="entry name" value="3Beta_HSD"/>
    <property type="match status" value="1"/>
</dbReference>
<evidence type="ECO:0000256" key="2">
    <source>
        <dbReference type="ARBA" id="ARBA00023002"/>
    </source>
</evidence>
<dbReference type="InParanoid" id="A0A194WY40"/>
<evidence type="ECO:0000259" key="3">
    <source>
        <dbReference type="Pfam" id="PF01073"/>
    </source>
</evidence>
<accession>A0A194WY40</accession>
<sequence>MATNTPNALPHVLVMGGCGFLGSHIVHALLALPSPPSVSVASRSPSQNLVKGAEYHTSDISKQADFEALLSTLRPTIIINAASPRAKAGAQASAATTIAGTRLSLACAARCPSVRGYIYISSASIVSGVPFTLLTESAATLVNPTSHFDPYSAAKASADAMVLAANDPPQLRTAVLRPSGIIGERDTQVIPALLTALNQGMARIQLGNGRSKFDFVYAGNVADACACCAEALVKEETADVPQEQKVAGEAFFITNGEPIEFWGFARLVWRLAGDRTPQEKVIEVPMWLAFSLAWLAEWVMWVVSAGTKRPEKFNRMQMENCSLDRTFDITKAKERLQWEPKVTLDEGARRGVEWAVAKSAEENGKKNI</sequence>
<dbReference type="KEGG" id="psco:LY89DRAFT_687795"/>
<evidence type="ECO:0000313" key="4">
    <source>
        <dbReference type="EMBL" id="KUJ12850.1"/>
    </source>
</evidence>
<dbReference type="STRING" id="149040.A0A194WY40"/>
<dbReference type="Proteomes" id="UP000070700">
    <property type="component" value="Unassembled WGS sequence"/>
</dbReference>
<keyword evidence="2" id="KW-0560">Oxidoreductase</keyword>
<evidence type="ECO:0000256" key="1">
    <source>
        <dbReference type="ARBA" id="ARBA00009219"/>
    </source>
</evidence>